<evidence type="ECO:0000256" key="5">
    <source>
        <dbReference type="SAM" id="Phobius"/>
    </source>
</evidence>
<feature type="transmembrane region" description="Helical" evidence="5">
    <location>
        <begin position="73"/>
        <end position="91"/>
    </location>
</feature>
<dbReference type="Pfam" id="PF09685">
    <property type="entry name" value="MamF_MmsF"/>
    <property type="match status" value="1"/>
</dbReference>
<gene>
    <name evidence="6" type="ORF">CLPU_1c00710</name>
</gene>
<protein>
    <recommendedName>
        <fullName evidence="8">DUF4870 domain-containing protein</fullName>
    </recommendedName>
</protein>
<name>A0A0L0WEN8_GOTPU</name>
<evidence type="ECO:0000256" key="2">
    <source>
        <dbReference type="ARBA" id="ARBA00022692"/>
    </source>
</evidence>
<feature type="transmembrane region" description="Helical" evidence="5">
    <location>
        <begin position="6"/>
        <end position="33"/>
    </location>
</feature>
<feature type="transmembrane region" description="Helical" evidence="5">
    <location>
        <begin position="45"/>
        <end position="67"/>
    </location>
</feature>
<evidence type="ECO:0000313" key="7">
    <source>
        <dbReference type="Proteomes" id="UP000037267"/>
    </source>
</evidence>
<dbReference type="AlphaFoldDB" id="A0A0L0WEN8"/>
<accession>A0A0L0WEN8</accession>
<dbReference type="Proteomes" id="UP000037267">
    <property type="component" value="Unassembled WGS sequence"/>
</dbReference>
<evidence type="ECO:0000256" key="3">
    <source>
        <dbReference type="ARBA" id="ARBA00022989"/>
    </source>
</evidence>
<evidence type="ECO:0008006" key="8">
    <source>
        <dbReference type="Google" id="ProtNLM"/>
    </source>
</evidence>
<comment type="subcellular location">
    <subcellularLocation>
        <location evidence="1">Membrane</location>
        <topology evidence="1">Multi-pass membrane protein</topology>
    </subcellularLocation>
</comment>
<evidence type="ECO:0000256" key="4">
    <source>
        <dbReference type="ARBA" id="ARBA00023136"/>
    </source>
</evidence>
<keyword evidence="7" id="KW-1185">Reference proteome</keyword>
<dbReference type="STRING" id="1503.CLPU_1c00710"/>
<dbReference type="EMBL" id="LGSS01000001">
    <property type="protein sequence ID" value="KNF09906.1"/>
    <property type="molecule type" value="Genomic_DNA"/>
</dbReference>
<reference evidence="7" key="1">
    <citation type="submission" date="2015-07" db="EMBL/GenBank/DDBJ databases">
        <title>Draft genome sequence of the purine-degrading Gottschalkia purinilyticum DSM 1384 (formerly Clostridium purinilyticum).</title>
        <authorList>
            <person name="Poehlein A."/>
            <person name="Schiel-Bengelsdorf B."/>
            <person name="Bengelsdorf F.R."/>
            <person name="Daniel R."/>
            <person name="Duerre P."/>
        </authorList>
    </citation>
    <scope>NUCLEOTIDE SEQUENCE [LARGE SCALE GENOMIC DNA]</scope>
    <source>
        <strain evidence="7">DSM 1384</strain>
    </source>
</reference>
<proteinExistence type="predicted"/>
<keyword evidence="3 5" id="KW-1133">Transmembrane helix</keyword>
<sequence length="106" mass="11462">MLTTEQKLLCALCHLGGFIALPIIAPLVVLLVSNDFFVKQQAKEALAFHIGIFVGFAISLILSIILIGIPMMLILSALAVILPIVAVVRVVDGIDYSYPITGRFVR</sequence>
<comment type="caution">
    <text evidence="6">The sequence shown here is derived from an EMBL/GenBank/DDBJ whole genome shotgun (WGS) entry which is preliminary data.</text>
</comment>
<keyword evidence="2 5" id="KW-0812">Transmembrane</keyword>
<dbReference type="InterPro" id="IPR019109">
    <property type="entry name" value="MamF_MmsF"/>
</dbReference>
<evidence type="ECO:0000256" key="1">
    <source>
        <dbReference type="ARBA" id="ARBA00004141"/>
    </source>
</evidence>
<keyword evidence="4 5" id="KW-0472">Membrane</keyword>
<dbReference type="RefSeq" id="WP_050353647.1">
    <property type="nucleotide sequence ID" value="NZ_LGSS01000001.1"/>
</dbReference>
<organism evidence="6 7">
    <name type="scientific">Gottschalkia purinilytica</name>
    <name type="common">Clostridium purinilyticum</name>
    <dbReference type="NCBI Taxonomy" id="1503"/>
    <lineage>
        <taxon>Bacteria</taxon>
        <taxon>Bacillati</taxon>
        <taxon>Bacillota</taxon>
        <taxon>Tissierellia</taxon>
        <taxon>Tissierellales</taxon>
        <taxon>Gottschalkiaceae</taxon>
        <taxon>Gottschalkia</taxon>
    </lineage>
</organism>
<evidence type="ECO:0000313" key="6">
    <source>
        <dbReference type="EMBL" id="KNF09906.1"/>
    </source>
</evidence>